<dbReference type="InterPro" id="IPR036163">
    <property type="entry name" value="HMA_dom_sf"/>
</dbReference>
<name>A0ABQ5WX96_9PROT</name>
<comment type="caution">
    <text evidence="3">The sequence shown here is derived from an EMBL/GenBank/DDBJ whole genome shotgun (WGS) entry which is preliminary data.</text>
</comment>
<dbReference type="SUPFAM" id="SSF55008">
    <property type="entry name" value="HMA, heavy metal-associated domain"/>
    <property type="match status" value="1"/>
</dbReference>
<dbReference type="PROSITE" id="PS50846">
    <property type="entry name" value="HMA_2"/>
    <property type="match status" value="1"/>
</dbReference>
<dbReference type="RefSeq" id="WP_077802164.1">
    <property type="nucleotide sequence ID" value="NZ_BEWL01000004.1"/>
</dbReference>
<dbReference type="Pfam" id="PF00403">
    <property type="entry name" value="HMA"/>
    <property type="match status" value="1"/>
</dbReference>
<keyword evidence="4" id="KW-1185">Reference proteome</keyword>
<dbReference type="Proteomes" id="UP001156672">
    <property type="component" value="Unassembled WGS sequence"/>
</dbReference>
<dbReference type="InterPro" id="IPR017969">
    <property type="entry name" value="Heavy-metal-associated_CS"/>
</dbReference>
<dbReference type="PRINTS" id="PR00942">
    <property type="entry name" value="CUATPASEI"/>
</dbReference>
<reference evidence="4" key="1">
    <citation type="journal article" date="2019" name="Int. J. Syst. Evol. Microbiol.">
        <title>The Global Catalogue of Microorganisms (GCM) 10K type strain sequencing project: providing services to taxonomists for standard genome sequencing and annotation.</title>
        <authorList>
            <consortium name="The Broad Institute Genomics Platform"/>
            <consortium name="The Broad Institute Genome Sequencing Center for Infectious Disease"/>
            <person name="Wu L."/>
            <person name="Ma J."/>
        </authorList>
    </citation>
    <scope>NUCLEOTIDE SEQUENCE [LARGE SCALE GENOMIC DNA]</scope>
    <source>
        <strain evidence="4">NBRC 3250</strain>
    </source>
</reference>
<dbReference type="Gene3D" id="3.30.70.100">
    <property type="match status" value="1"/>
</dbReference>
<evidence type="ECO:0000313" key="3">
    <source>
        <dbReference type="EMBL" id="GLQ68029.1"/>
    </source>
</evidence>
<keyword evidence="1" id="KW-0479">Metal-binding</keyword>
<feature type="domain" description="HMA" evidence="2">
    <location>
        <begin position="3"/>
        <end position="69"/>
    </location>
</feature>
<dbReference type="InterPro" id="IPR006121">
    <property type="entry name" value="HMA_dom"/>
</dbReference>
<dbReference type="PROSITE" id="PS01047">
    <property type="entry name" value="HMA_1"/>
    <property type="match status" value="1"/>
</dbReference>
<sequence>MTETAHMTVEGMSCNGCSGKLQRALEAVNGVTGVDIVLDGGKVTVSYDPAHVSPAAFRGVVEDTGFDVVS</sequence>
<evidence type="ECO:0000313" key="4">
    <source>
        <dbReference type="Proteomes" id="UP001156672"/>
    </source>
</evidence>
<evidence type="ECO:0000256" key="1">
    <source>
        <dbReference type="ARBA" id="ARBA00022723"/>
    </source>
</evidence>
<proteinExistence type="predicted"/>
<accession>A0ABQ5WX96</accession>
<protein>
    <submittedName>
        <fullName evidence="3">Copper chaperone CopZ</fullName>
    </submittedName>
</protein>
<organism evidence="3 4">
    <name type="scientific">Gluconobacter albidus</name>
    <dbReference type="NCBI Taxonomy" id="318683"/>
    <lineage>
        <taxon>Bacteria</taxon>
        <taxon>Pseudomonadati</taxon>
        <taxon>Pseudomonadota</taxon>
        <taxon>Alphaproteobacteria</taxon>
        <taxon>Acetobacterales</taxon>
        <taxon>Acetobacteraceae</taxon>
        <taxon>Gluconobacter</taxon>
    </lineage>
</organism>
<dbReference type="CDD" id="cd00371">
    <property type="entry name" value="HMA"/>
    <property type="match status" value="1"/>
</dbReference>
<dbReference type="EMBL" id="BSNW01000005">
    <property type="protein sequence ID" value="GLQ68029.1"/>
    <property type="molecule type" value="Genomic_DNA"/>
</dbReference>
<evidence type="ECO:0000259" key="2">
    <source>
        <dbReference type="PROSITE" id="PS50846"/>
    </source>
</evidence>
<gene>
    <name evidence="3" type="primary">copZ_1</name>
    <name evidence="3" type="ORF">GCM10007866_04770</name>
</gene>